<feature type="domain" description="DM2" evidence="2">
    <location>
        <begin position="142"/>
        <end position="219"/>
    </location>
</feature>
<keyword evidence="5" id="KW-1185">Reference proteome</keyword>
<dbReference type="InterPro" id="IPR036885">
    <property type="entry name" value="SWIB_MDM2_dom_sf"/>
</dbReference>
<reference evidence="4 5" key="1">
    <citation type="journal article" date="2019" name="Gigascience">
        <title>Whole-genome sequence of the oriental lung fluke Paragonimus westermani.</title>
        <authorList>
            <person name="Oey H."/>
            <person name="Zakrzewski M."/>
            <person name="Narain K."/>
            <person name="Devi K.R."/>
            <person name="Agatsuma T."/>
            <person name="Nawaratna S."/>
            <person name="Gobert G.N."/>
            <person name="Jones M.K."/>
            <person name="Ragan M.A."/>
            <person name="McManus D.P."/>
            <person name="Krause L."/>
        </authorList>
    </citation>
    <scope>NUCLEOTIDE SEQUENCE [LARGE SCALE GENOMIC DNA]</scope>
    <source>
        <strain evidence="4 5">IND2009</strain>
    </source>
</reference>
<dbReference type="SUPFAM" id="SSF109715">
    <property type="entry name" value="DEK C-terminal domain"/>
    <property type="match status" value="1"/>
</dbReference>
<organism evidence="4 5">
    <name type="scientific">Paragonimus westermani</name>
    <dbReference type="NCBI Taxonomy" id="34504"/>
    <lineage>
        <taxon>Eukaryota</taxon>
        <taxon>Metazoa</taxon>
        <taxon>Spiralia</taxon>
        <taxon>Lophotrochozoa</taxon>
        <taxon>Platyhelminthes</taxon>
        <taxon>Trematoda</taxon>
        <taxon>Digenea</taxon>
        <taxon>Plagiorchiida</taxon>
        <taxon>Troglotremata</taxon>
        <taxon>Troglotrematidae</taxon>
        <taxon>Paragonimus</taxon>
    </lineage>
</organism>
<proteinExistence type="predicted"/>
<sequence>MAFPTDKELLTAIENILQNADLDHITSRKVRRSLEDHFSVELSMCKDKLEKMIMTTISKQISARAKKSTADDSSSEIPKCDSSDSNSSSSDEPEVPKKRKKRTGDEELARSLHAEANGMRRRSVSGTKSKGEKRQSSGGKTGFTRPLTLSDEMAVYLGEKQLSRAELVKRLWACAREQNLFDPENKQYVICNEDWQRLFGQKRFRMFGIAKHLRRHIVD</sequence>
<dbReference type="AlphaFoldDB" id="A0A5J4P126"/>
<evidence type="ECO:0000256" key="1">
    <source>
        <dbReference type="SAM" id="MobiDB-lite"/>
    </source>
</evidence>
<protein>
    <submittedName>
        <fullName evidence="4">Upstream activation factor subunit UAF30</fullName>
    </submittedName>
</protein>
<name>A0A5J4P126_9TREM</name>
<evidence type="ECO:0000313" key="5">
    <source>
        <dbReference type="Proteomes" id="UP000324629"/>
    </source>
</evidence>
<accession>A0A5J4P126</accession>
<dbReference type="EMBL" id="QNGE01000182">
    <property type="protein sequence ID" value="KAA3681533.1"/>
    <property type="molecule type" value="Genomic_DNA"/>
</dbReference>
<dbReference type="InterPro" id="IPR003121">
    <property type="entry name" value="SWIB_MDM2_domain"/>
</dbReference>
<dbReference type="SMART" id="SM00151">
    <property type="entry name" value="SWIB"/>
    <property type="match status" value="1"/>
</dbReference>
<dbReference type="Pfam" id="PF08766">
    <property type="entry name" value="DEK_C"/>
    <property type="match status" value="1"/>
</dbReference>
<dbReference type="SUPFAM" id="SSF47592">
    <property type="entry name" value="SWIB/MDM2 domain"/>
    <property type="match status" value="1"/>
</dbReference>
<dbReference type="Pfam" id="PF02201">
    <property type="entry name" value="SWIB"/>
    <property type="match status" value="1"/>
</dbReference>
<dbReference type="PROSITE" id="PS51925">
    <property type="entry name" value="SWIB_MDM2"/>
    <property type="match status" value="1"/>
</dbReference>
<comment type="caution">
    <text evidence="4">The sequence shown here is derived from an EMBL/GenBank/DDBJ whole genome shotgun (WGS) entry which is preliminary data.</text>
</comment>
<dbReference type="PROSITE" id="PS51998">
    <property type="entry name" value="DEK_C"/>
    <property type="match status" value="1"/>
</dbReference>
<dbReference type="Gene3D" id="1.10.245.10">
    <property type="entry name" value="SWIB/MDM2 domain"/>
    <property type="match status" value="1"/>
</dbReference>
<dbReference type="InterPro" id="IPR014876">
    <property type="entry name" value="DEK_C"/>
</dbReference>
<dbReference type="InterPro" id="IPR019835">
    <property type="entry name" value="SWIB_domain"/>
</dbReference>
<feature type="region of interest" description="Disordered" evidence="1">
    <location>
        <begin position="61"/>
        <end position="145"/>
    </location>
</feature>
<evidence type="ECO:0000259" key="3">
    <source>
        <dbReference type="PROSITE" id="PS51998"/>
    </source>
</evidence>
<evidence type="ECO:0000259" key="2">
    <source>
        <dbReference type="PROSITE" id="PS51925"/>
    </source>
</evidence>
<dbReference type="PANTHER" id="PTHR13844">
    <property type="entry name" value="SWI/SNF-RELATED MATRIX-ASSOCIATED ACTIN-DEPENDENT REGULATOR OF CHROMATIN SUBFAMILY D"/>
    <property type="match status" value="1"/>
</dbReference>
<dbReference type="CDD" id="cd10567">
    <property type="entry name" value="SWIB-MDM2_like"/>
    <property type="match status" value="1"/>
</dbReference>
<dbReference type="Gene3D" id="1.10.10.60">
    <property type="entry name" value="Homeodomain-like"/>
    <property type="match status" value="1"/>
</dbReference>
<feature type="compositionally biased region" description="Basic and acidic residues" evidence="1">
    <location>
        <begin position="103"/>
        <end position="113"/>
    </location>
</feature>
<dbReference type="Proteomes" id="UP000324629">
    <property type="component" value="Unassembled WGS sequence"/>
</dbReference>
<evidence type="ECO:0000313" key="4">
    <source>
        <dbReference type="EMBL" id="KAA3681533.1"/>
    </source>
</evidence>
<gene>
    <name evidence="4" type="ORF">DEA37_0010907</name>
</gene>
<feature type="domain" description="DEK-C" evidence="3">
    <location>
        <begin position="3"/>
        <end position="58"/>
    </location>
</feature>